<evidence type="ECO:0000313" key="3">
    <source>
        <dbReference type="EMBL" id="MDR6891532.1"/>
    </source>
</evidence>
<sequence>MTQSQPLTPAPLVHSVVAPSSEEVAPDARRVVFLHGLFGRGKNFTRIAAGLAPEARSLLVDLPNHGQSAWTETIDYPGLADAIAAHLREGFAVDGPVDVVGHSMGGKVAMMLALRHPDLVRRLVVVDISPVPSPPGWGNFQHLLASLASLNLGTLTSRSQASEELTDPIPNPGVRGFLLQNLARRGDGFEWEPNLDLLRRELPTIMGFPDAAGAHFDGPVLWIAGERSPYVRDEDAPAMRALFPRVRRLTVKGASHWVHSDKPEEFIAALRSFLLAPGE</sequence>
<dbReference type="PANTHER" id="PTHR46118:SF4">
    <property type="entry name" value="PROTEIN ABHD11"/>
    <property type="match status" value="1"/>
</dbReference>
<evidence type="ECO:0000259" key="2">
    <source>
        <dbReference type="Pfam" id="PF00561"/>
    </source>
</evidence>
<protein>
    <submittedName>
        <fullName evidence="3">Pimeloyl-ACP methyl ester carboxylesterase</fullName>
    </submittedName>
</protein>
<dbReference type="PRINTS" id="PR00412">
    <property type="entry name" value="EPOXHYDRLASE"/>
</dbReference>
<dbReference type="AlphaFoldDB" id="A0AAE4C5X7"/>
<keyword evidence="1" id="KW-0378">Hydrolase</keyword>
<feature type="domain" description="AB hydrolase-1" evidence="2">
    <location>
        <begin position="31"/>
        <end position="263"/>
    </location>
</feature>
<dbReference type="PRINTS" id="PR00111">
    <property type="entry name" value="ABHYDROLASE"/>
</dbReference>
<dbReference type="Proteomes" id="UP001247307">
    <property type="component" value="Unassembled WGS sequence"/>
</dbReference>
<dbReference type="InterPro" id="IPR029058">
    <property type="entry name" value="AB_hydrolase_fold"/>
</dbReference>
<accession>A0AAE4C5X7</accession>
<dbReference type="EMBL" id="JAVDUI010000001">
    <property type="protein sequence ID" value="MDR6891532.1"/>
    <property type="molecule type" value="Genomic_DNA"/>
</dbReference>
<evidence type="ECO:0000313" key="4">
    <source>
        <dbReference type="Proteomes" id="UP001247307"/>
    </source>
</evidence>
<dbReference type="GO" id="GO:0016787">
    <property type="term" value="F:hydrolase activity"/>
    <property type="evidence" value="ECO:0007669"/>
    <property type="project" value="UniProtKB-KW"/>
</dbReference>
<dbReference type="Gene3D" id="3.40.50.1820">
    <property type="entry name" value="alpha/beta hydrolase"/>
    <property type="match status" value="1"/>
</dbReference>
<comment type="caution">
    <text evidence="3">The sequence shown here is derived from an EMBL/GenBank/DDBJ whole genome shotgun (WGS) entry which is preliminary data.</text>
</comment>
<dbReference type="InterPro" id="IPR000073">
    <property type="entry name" value="AB_hydrolase_1"/>
</dbReference>
<dbReference type="PANTHER" id="PTHR46118">
    <property type="entry name" value="PROTEIN ABHD11"/>
    <property type="match status" value="1"/>
</dbReference>
<name>A0AAE4C5X7_9MICC</name>
<dbReference type="InterPro" id="IPR000639">
    <property type="entry name" value="Epox_hydrolase-like"/>
</dbReference>
<dbReference type="SUPFAM" id="SSF53474">
    <property type="entry name" value="alpha/beta-Hydrolases"/>
    <property type="match status" value="1"/>
</dbReference>
<organism evidence="3 4">
    <name type="scientific">Falsarthrobacter nasiphocae</name>
    <dbReference type="NCBI Taxonomy" id="189863"/>
    <lineage>
        <taxon>Bacteria</taxon>
        <taxon>Bacillati</taxon>
        <taxon>Actinomycetota</taxon>
        <taxon>Actinomycetes</taxon>
        <taxon>Micrococcales</taxon>
        <taxon>Micrococcaceae</taxon>
        <taxon>Falsarthrobacter</taxon>
    </lineage>
</organism>
<dbReference type="Pfam" id="PF00561">
    <property type="entry name" value="Abhydrolase_1"/>
    <property type="match status" value="1"/>
</dbReference>
<proteinExistence type="predicted"/>
<keyword evidence="4" id="KW-1185">Reference proteome</keyword>
<evidence type="ECO:0000256" key="1">
    <source>
        <dbReference type="ARBA" id="ARBA00022801"/>
    </source>
</evidence>
<dbReference type="RefSeq" id="WP_380083894.1">
    <property type="nucleotide sequence ID" value="NZ_BAAAIU010000022.1"/>
</dbReference>
<reference evidence="3" key="1">
    <citation type="submission" date="2023-07" db="EMBL/GenBank/DDBJ databases">
        <title>Sequencing the genomes of 1000 actinobacteria strains.</title>
        <authorList>
            <person name="Klenk H.-P."/>
        </authorList>
    </citation>
    <scope>NUCLEOTIDE SEQUENCE</scope>
    <source>
        <strain evidence="3">DSM 13988</strain>
    </source>
</reference>
<gene>
    <name evidence="3" type="ORF">J2S35_000472</name>
</gene>